<evidence type="ECO:0000256" key="6">
    <source>
        <dbReference type="ARBA" id="ARBA00023136"/>
    </source>
</evidence>
<evidence type="ECO:0000313" key="9">
    <source>
        <dbReference type="Proteomes" id="UP001196301"/>
    </source>
</evidence>
<evidence type="ECO:0000256" key="2">
    <source>
        <dbReference type="ARBA" id="ARBA00022448"/>
    </source>
</evidence>
<keyword evidence="6 7" id="KW-0472">Membrane</keyword>
<protein>
    <submittedName>
        <fullName evidence="8">AEC family transporter</fullName>
    </submittedName>
</protein>
<accession>A0ABS6DTD4</accession>
<dbReference type="Proteomes" id="UP001196301">
    <property type="component" value="Unassembled WGS sequence"/>
</dbReference>
<evidence type="ECO:0000256" key="4">
    <source>
        <dbReference type="ARBA" id="ARBA00022692"/>
    </source>
</evidence>
<dbReference type="Pfam" id="PF03547">
    <property type="entry name" value="Mem_trans"/>
    <property type="match status" value="2"/>
</dbReference>
<dbReference type="PANTHER" id="PTHR36838:SF1">
    <property type="entry name" value="SLR1864 PROTEIN"/>
    <property type="match status" value="1"/>
</dbReference>
<name>A0ABS6DTD4_9FIRM</name>
<keyword evidence="5 7" id="KW-1133">Transmembrane helix</keyword>
<feature type="transmembrane region" description="Helical" evidence="7">
    <location>
        <begin position="244"/>
        <end position="264"/>
    </location>
</feature>
<feature type="transmembrane region" description="Helical" evidence="7">
    <location>
        <begin position="30"/>
        <end position="48"/>
    </location>
</feature>
<gene>
    <name evidence="8" type="ORF">KQI20_01390</name>
</gene>
<proteinExistence type="predicted"/>
<organism evidence="8 9">
    <name type="scientific">Intestinibacter bartlettii</name>
    <dbReference type="NCBI Taxonomy" id="261299"/>
    <lineage>
        <taxon>Bacteria</taxon>
        <taxon>Bacillati</taxon>
        <taxon>Bacillota</taxon>
        <taxon>Clostridia</taxon>
        <taxon>Peptostreptococcales</taxon>
        <taxon>Peptostreptococcaceae</taxon>
        <taxon>Intestinibacter</taxon>
    </lineage>
</organism>
<keyword evidence="4 7" id="KW-0812">Transmembrane</keyword>
<comment type="caution">
    <text evidence="8">The sequence shown here is derived from an EMBL/GenBank/DDBJ whole genome shotgun (WGS) entry which is preliminary data.</text>
</comment>
<feature type="transmembrane region" description="Helical" evidence="7">
    <location>
        <begin position="150"/>
        <end position="170"/>
    </location>
</feature>
<comment type="subcellular location">
    <subcellularLocation>
        <location evidence="1">Membrane</location>
        <topology evidence="1">Multi-pass membrane protein</topology>
    </subcellularLocation>
</comment>
<feature type="transmembrane region" description="Helical" evidence="7">
    <location>
        <begin position="182"/>
        <end position="201"/>
    </location>
</feature>
<keyword evidence="3" id="KW-1003">Cell membrane</keyword>
<evidence type="ECO:0000313" key="8">
    <source>
        <dbReference type="EMBL" id="MBU5335081.1"/>
    </source>
</evidence>
<reference evidence="8 9" key="1">
    <citation type="submission" date="2021-06" db="EMBL/GenBank/DDBJ databases">
        <authorList>
            <person name="Sun Q."/>
            <person name="Li D."/>
        </authorList>
    </citation>
    <scope>NUCLEOTIDE SEQUENCE [LARGE SCALE GENOMIC DNA]</scope>
    <source>
        <strain evidence="8 9">N19</strain>
    </source>
</reference>
<evidence type="ECO:0000256" key="1">
    <source>
        <dbReference type="ARBA" id="ARBA00004141"/>
    </source>
</evidence>
<feature type="transmembrane region" description="Helical" evidence="7">
    <location>
        <begin position="116"/>
        <end position="138"/>
    </location>
</feature>
<sequence length="305" mass="33605">MGQIGQLFLMILMGYILVKSGLLKSQDSKTISVIVLYLVIPCTIINSFQVDYTTETRNGLILAVVAAIFIHIIFFALTKILGTIFKFNSIEKASIIYSNAGNLIIPIVAGILGDEWVLYCCGFMSVQLVFLWTHCKMMISEEKGADLRKIIVNVNTIAILIGFVLFITGIKLPGIAKDTVAAVSKLIAPLSMIVSGMLMAGVRLRTIFTNKRIYLVALMRMIIYPAVVLVFFKLTNATSFVDNGYTILLISFLATMTPSASTVTQMAQVYDNDADYANAINVFTVLICIATMPLMVMAYEMLLKL</sequence>
<feature type="transmembrane region" description="Helical" evidence="7">
    <location>
        <begin position="93"/>
        <end position="110"/>
    </location>
</feature>
<feature type="transmembrane region" description="Helical" evidence="7">
    <location>
        <begin position="6"/>
        <end position="23"/>
    </location>
</feature>
<dbReference type="PANTHER" id="PTHR36838">
    <property type="entry name" value="AUXIN EFFLUX CARRIER FAMILY PROTEIN"/>
    <property type="match status" value="1"/>
</dbReference>
<dbReference type="EMBL" id="JAHLOQ010000002">
    <property type="protein sequence ID" value="MBU5335081.1"/>
    <property type="molecule type" value="Genomic_DNA"/>
</dbReference>
<keyword evidence="9" id="KW-1185">Reference proteome</keyword>
<feature type="transmembrane region" description="Helical" evidence="7">
    <location>
        <begin position="213"/>
        <end position="232"/>
    </location>
</feature>
<feature type="transmembrane region" description="Helical" evidence="7">
    <location>
        <begin position="276"/>
        <end position="299"/>
    </location>
</feature>
<evidence type="ECO:0000256" key="3">
    <source>
        <dbReference type="ARBA" id="ARBA00022475"/>
    </source>
</evidence>
<keyword evidence="2" id="KW-0813">Transport</keyword>
<evidence type="ECO:0000256" key="5">
    <source>
        <dbReference type="ARBA" id="ARBA00022989"/>
    </source>
</evidence>
<evidence type="ECO:0000256" key="7">
    <source>
        <dbReference type="SAM" id="Phobius"/>
    </source>
</evidence>
<feature type="transmembrane region" description="Helical" evidence="7">
    <location>
        <begin position="60"/>
        <end position="81"/>
    </location>
</feature>
<dbReference type="InterPro" id="IPR004776">
    <property type="entry name" value="Mem_transp_PIN-like"/>
</dbReference>